<dbReference type="STRING" id="931890.G8JMB4"/>
<dbReference type="GO" id="GO:0034605">
    <property type="term" value="P:cellular response to heat"/>
    <property type="evidence" value="ECO:0007669"/>
    <property type="project" value="EnsemblFungi"/>
</dbReference>
<dbReference type="Pfam" id="PF00023">
    <property type="entry name" value="Ank"/>
    <property type="match status" value="2"/>
</dbReference>
<feature type="region of interest" description="Disordered" evidence="5">
    <location>
        <begin position="562"/>
        <end position="585"/>
    </location>
</feature>
<feature type="compositionally biased region" description="Basic and acidic residues" evidence="5">
    <location>
        <begin position="252"/>
        <end position="262"/>
    </location>
</feature>
<dbReference type="AlphaFoldDB" id="G8JMB4"/>
<dbReference type="GO" id="GO:0033309">
    <property type="term" value="C:SBF transcription complex"/>
    <property type="evidence" value="ECO:0007669"/>
    <property type="project" value="EnsemblFungi"/>
</dbReference>
<keyword evidence="8" id="KW-1185">Reference proteome</keyword>
<dbReference type="PROSITE" id="PS50088">
    <property type="entry name" value="ANK_REPEAT"/>
    <property type="match status" value="1"/>
</dbReference>
<feature type="compositionally biased region" description="Basic and acidic residues" evidence="5">
    <location>
        <begin position="111"/>
        <end position="120"/>
    </location>
</feature>
<dbReference type="PANTHER" id="PTHR43828">
    <property type="entry name" value="ASPARAGINASE"/>
    <property type="match status" value="1"/>
</dbReference>
<dbReference type="InterPro" id="IPR040822">
    <property type="entry name" value="Swi6_N"/>
</dbReference>
<evidence type="ECO:0000313" key="8">
    <source>
        <dbReference type="Proteomes" id="UP000006790"/>
    </source>
</evidence>
<dbReference type="HOGENOM" id="CLU_017827_0_0_1"/>
<dbReference type="FunCoup" id="G8JMB4">
    <property type="interactions" value="596"/>
</dbReference>
<dbReference type="GO" id="GO:0010845">
    <property type="term" value="P:positive regulation of reciprocal meiotic recombination"/>
    <property type="evidence" value="ECO:0007669"/>
    <property type="project" value="EnsemblFungi"/>
</dbReference>
<feature type="region of interest" description="Disordered" evidence="5">
    <location>
        <begin position="98"/>
        <end position="272"/>
    </location>
</feature>
<dbReference type="GeneID" id="11471331"/>
<dbReference type="RefSeq" id="XP_003644140.1">
    <property type="nucleotide sequence ID" value="XM_003644092.1"/>
</dbReference>
<dbReference type="eggNOG" id="ENOG502QPWC">
    <property type="taxonomic scope" value="Eukaryota"/>
</dbReference>
<dbReference type="GO" id="GO:0000082">
    <property type="term" value="P:G1/S transition of mitotic cell cycle"/>
    <property type="evidence" value="ECO:0007669"/>
    <property type="project" value="EnsemblFungi"/>
</dbReference>
<keyword evidence="2 3" id="KW-0040">ANK repeat</keyword>
<dbReference type="InterPro" id="IPR002110">
    <property type="entry name" value="Ankyrin_rpt"/>
</dbReference>
<dbReference type="PROSITE" id="PS50297">
    <property type="entry name" value="ANK_REP_REGION"/>
    <property type="match status" value="1"/>
</dbReference>
<dbReference type="Pfam" id="PF18530">
    <property type="entry name" value="Swi6_N"/>
    <property type="match status" value="1"/>
</dbReference>
<feature type="compositionally biased region" description="Polar residues" evidence="5">
    <location>
        <begin position="565"/>
        <end position="579"/>
    </location>
</feature>
<organism evidence="7 8">
    <name type="scientific">Eremothecium cymbalariae (strain CBS 270.75 / DBVPG 7215 / KCTC 17166 / NRRL Y-17582)</name>
    <name type="common">Yeast</name>
    <dbReference type="NCBI Taxonomy" id="931890"/>
    <lineage>
        <taxon>Eukaryota</taxon>
        <taxon>Fungi</taxon>
        <taxon>Dikarya</taxon>
        <taxon>Ascomycota</taxon>
        <taxon>Saccharomycotina</taxon>
        <taxon>Saccharomycetes</taxon>
        <taxon>Saccharomycetales</taxon>
        <taxon>Saccharomycetaceae</taxon>
        <taxon>Eremothecium</taxon>
    </lineage>
</organism>
<sequence>MVELQLQKVVDGRVVTLIRRDEDEYFRLEGFLPHLIRHEYGDERVPNHWDHYQEDLLLAKYGILIETDSKYVKWITNSKAKQLIELLGWGGVFGDVEEQGKEGGGGAREPVLIKDEDGGRARQQVQEELVVDGGDRGSAGSATDQDEEELVREEASTANGARDVGMHKENHNSNNDNNSNSNNSNNRSDTSDSNNEKNQDTTNSDSHMNGDKLPSEGVGKPKRVSDEQGVAHDRFQTGLLSTKRTMLEVDQGESREDVDRNGRGQYGSTQVGRSPLKKLKSLETLRLFSHDLDRFKEEDIGLTKAPVPLNDFSPDERMKLEALLQRILFPDNNSQPQFEDALLEVERNFTAIPLKWDIPIDEHGNTALHWLCSIASVTMVKCLVVQGADRLPGDKMGETALVKSVKSVNNYDSGTFEDLLDYMYPCLVELDEANRTVLHHIVLTSGMPGCSAAAKYYLDILMGWIVKRQSRKIQTSSTDDLPDPIISNLNLKWFIANVLNAKDSNGDTCLNIASRLGNVSIVEALLDYGADPYIANSSGLRPIDFGAGVSILSLNSDNLPKGGSNVDSNSNEMVQKHTNSPPPDSNALITRMKTLLSSISKDYEAELKEHEQKLQELHSQLNAKREQLATSRDRLAKARLLRDEHALISERLTNVETSAKEEEASFVQRTQEMGIDPDDYQGLDEFDADEPFRIDIIYSELETRLNQEFHGDLGSMLKDIDVEKVVEELLAKHQLQNPNLMDEFLPTVLLRARIKAYERNEQQLEDTYDAIDEKHKNLESKFRRVLSLCLKVDEDKVDGMLDGLLQAITNEDPEDIDIDEMQDFLKKHS</sequence>
<dbReference type="InterPro" id="IPR036770">
    <property type="entry name" value="Ankyrin_rpt-contain_sf"/>
</dbReference>
<dbReference type="OrthoDB" id="6718656at2759"/>
<dbReference type="GO" id="GO:0003713">
    <property type="term" value="F:transcription coactivator activity"/>
    <property type="evidence" value="ECO:0007669"/>
    <property type="project" value="EnsemblFungi"/>
</dbReference>
<protein>
    <recommendedName>
        <fullName evidence="6">Swi6 N-terminal domain-containing protein</fullName>
    </recommendedName>
</protein>
<dbReference type="InterPro" id="IPR051642">
    <property type="entry name" value="SWI6-like"/>
</dbReference>
<evidence type="ECO:0000256" key="4">
    <source>
        <dbReference type="SAM" id="Coils"/>
    </source>
</evidence>
<feature type="coiled-coil region" evidence="4">
    <location>
        <begin position="747"/>
        <end position="781"/>
    </location>
</feature>
<reference evidence="8" key="1">
    <citation type="journal article" date="2012" name="G3 (Bethesda)">
        <title>Pichia sorbitophila, an interspecies yeast hybrid reveals early steps of genome resolution following polyploidization.</title>
        <authorList>
            <person name="Leh Louis V."/>
            <person name="Despons L."/>
            <person name="Friedrich A."/>
            <person name="Martin T."/>
            <person name="Durrens P."/>
            <person name="Casaregola S."/>
            <person name="Neuveglise C."/>
            <person name="Fairhead C."/>
            <person name="Marck C."/>
            <person name="Cruz J.A."/>
            <person name="Straub M.L."/>
            <person name="Kugler V."/>
            <person name="Sacerdot C."/>
            <person name="Uzunov Z."/>
            <person name="Thierry A."/>
            <person name="Weiss S."/>
            <person name="Bleykasten C."/>
            <person name="De Montigny J."/>
            <person name="Jacques N."/>
            <person name="Jung P."/>
            <person name="Lemaire M."/>
            <person name="Mallet S."/>
            <person name="Morel G."/>
            <person name="Richard G.F."/>
            <person name="Sarkar A."/>
            <person name="Savel G."/>
            <person name="Schacherer J."/>
            <person name="Seret M.L."/>
            <person name="Talla E."/>
            <person name="Samson G."/>
            <person name="Jubin C."/>
            <person name="Poulain J."/>
            <person name="Vacherie B."/>
            <person name="Barbe V."/>
            <person name="Pelletier E."/>
            <person name="Sherman D.J."/>
            <person name="Westhof E."/>
            <person name="Weissenbach J."/>
            <person name="Baret P.V."/>
            <person name="Wincker P."/>
            <person name="Gaillardin C."/>
            <person name="Dujon B."/>
            <person name="Souciet J.L."/>
        </authorList>
    </citation>
    <scope>NUCLEOTIDE SEQUENCE [LARGE SCALE GENOMIC DNA]</scope>
    <source>
        <strain evidence="8">CBS 270.75 / DBVPG 7215 / KCTC 17166 / NRRL Y-17582</strain>
    </source>
</reference>
<feature type="domain" description="Swi6 N-terminal" evidence="6">
    <location>
        <begin position="11"/>
        <end position="95"/>
    </location>
</feature>
<dbReference type="OMA" id="DILMGWI"/>
<dbReference type="SMART" id="SM00248">
    <property type="entry name" value="ANK"/>
    <property type="match status" value="2"/>
</dbReference>
<dbReference type="SUPFAM" id="SSF48403">
    <property type="entry name" value="Ankyrin repeat"/>
    <property type="match status" value="1"/>
</dbReference>
<dbReference type="PANTHER" id="PTHR43828:SF3">
    <property type="entry name" value="CHROMO DOMAIN-CONTAINING PROTEIN"/>
    <property type="match status" value="1"/>
</dbReference>
<dbReference type="EMBL" id="CP002497">
    <property type="protein sequence ID" value="AET37323.1"/>
    <property type="molecule type" value="Genomic_DNA"/>
</dbReference>
<accession>G8JMB4</accession>
<evidence type="ECO:0000313" key="7">
    <source>
        <dbReference type="EMBL" id="AET37323.1"/>
    </source>
</evidence>
<dbReference type="Proteomes" id="UP000006790">
    <property type="component" value="Chromosome 1"/>
</dbReference>
<evidence type="ECO:0000256" key="2">
    <source>
        <dbReference type="ARBA" id="ARBA00023043"/>
    </source>
</evidence>
<evidence type="ECO:0000256" key="5">
    <source>
        <dbReference type="SAM" id="MobiDB-lite"/>
    </source>
</evidence>
<keyword evidence="1" id="KW-0677">Repeat</keyword>
<dbReference type="Gene3D" id="3.10.260.30">
    <property type="match status" value="1"/>
</dbReference>
<dbReference type="Gene3D" id="1.25.40.20">
    <property type="entry name" value="Ankyrin repeat-containing domain"/>
    <property type="match status" value="1"/>
</dbReference>
<feature type="compositionally biased region" description="Low complexity" evidence="5">
    <location>
        <begin position="172"/>
        <end position="193"/>
    </location>
</feature>
<proteinExistence type="predicted"/>
<gene>
    <name evidence="7" type="ordered locus">Ecym_1065</name>
</gene>
<dbReference type="GO" id="GO:0005737">
    <property type="term" value="C:cytoplasm"/>
    <property type="evidence" value="ECO:0007669"/>
    <property type="project" value="EnsemblFungi"/>
</dbReference>
<evidence type="ECO:0000259" key="6">
    <source>
        <dbReference type="Pfam" id="PF18530"/>
    </source>
</evidence>
<dbReference type="GO" id="GO:0030907">
    <property type="term" value="C:MBF transcription complex"/>
    <property type="evidence" value="ECO:0007669"/>
    <property type="project" value="EnsemblFungi"/>
</dbReference>
<evidence type="ECO:0000256" key="3">
    <source>
        <dbReference type="PROSITE-ProRule" id="PRU00023"/>
    </source>
</evidence>
<feature type="coiled-coil region" evidence="4">
    <location>
        <begin position="600"/>
        <end position="634"/>
    </location>
</feature>
<dbReference type="GO" id="GO:0045944">
    <property type="term" value="P:positive regulation of transcription by RNA polymerase II"/>
    <property type="evidence" value="ECO:0007669"/>
    <property type="project" value="EnsemblFungi"/>
</dbReference>
<evidence type="ECO:0000256" key="1">
    <source>
        <dbReference type="ARBA" id="ARBA00022737"/>
    </source>
</evidence>
<keyword evidence="4" id="KW-0175">Coiled coil</keyword>
<dbReference type="InParanoid" id="G8JMB4"/>
<feature type="repeat" description="ANK" evidence="3">
    <location>
        <begin position="505"/>
        <end position="537"/>
    </location>
</feature>
<name>G8JMB4_ERECY</name>
<feature type="compositionally biased region" description="Basic and acidic residues" evidence="5">
    <location>
        <begin position="223"/>
        <end position="235"/>
    </location>
</feature>
<dbReference type="KEGG" id="erc:Ecym_1065"/>